<evidence type="ECO:0000256" key="1">
    <source>
        <dbReference type="ARBA" id="ARBA00004442"/>
    </source>
</evidence>
<evidence type="ECO:0000256" key="3">
    <source>
        <dbReference type="ARBA" id="ARBA00023237"/>
    </source>
</evidence>
<dbReference type="AlphaFoldDB" id="A0A2T6C487"/>
<comment type="subcellular location">
    <subcellularLocation>
        <location evidence="1">Cell outer membrane</location>
    </subcellularLocation>
</comment>
<evidence type="ECO:0000256" key="2">
    <source>
        <dbReference type="ARBA" id="ARBA00023136"/>
    </source>
</evidence>
<evidence type="ECO:0000313" key="6">
    <source>
        <dbReference type="Proteomes" id="UP000244090"/>
    </source>
</evidence>
<dbReference type="Pfam" id="PF14905">
    <property type="entry name" value="OMP_b-brl_3"/>
    <property type="match status" value="1"/>
</dbReference>
<keyword evidence="2" id="KW-0472">Membrane</keyword>
<evidence type="ECO:0000313" key="5">
    <source>
        <dbReference type="EMBL" id="PTX63141.1"/>
    </source>
</evidence>
<dbReference type="InterPro" id="IPR041700">
    <property type="entry name" value="OMP_b-brl_3"/>
</dbReference>
<accession>A0A2T6C487</accession>
<comment type="caution">
    <text evidence="5">The sequence shown here is derived from an EMBL/GenBank/DDBJ whole genome shotgun (WGS) entry which is preliminary data.</text>
</comment>
<keyword evidence="5" id="KW-0675">Receptor</keyword>
<dbReference type="PANTHER" id="PTHR40980">
    <property type="entry name" value="PLUG DOMAIN-CONTAINING PROTEIN"/>
    <property type="match status" value="1"/>
</dbReference>
<dbReference type="InterPro" id="IPR008969">
    <property type="entry name" value="CarboxyPept-like_regulatory"/>
</dbReference>
<dbReference type="SUPFAM" id="SSF49464">
    <property type="entry name" value="Carboxypeptidase regulatory domain-like"/>
    <property type="match status" value="1"/>
</dbReference>
<feature type="domain" description="Outer membrane protein beta-barrel" evidence="4">
    <location>
        <begin position="374"/>
        <end position="767"/>
    </location>
</feature>
<protein>
    <submittedName>
        <fullName evidence="5">Outer membrane receptor protein involved in Fe transport</fullName>
    </submittedName>
</protein>
<keyword evidence="6" id="KW-1185">Reference proteome</keyword>
<dbReference type="Proteomes" id="UP000244090">
    <property type="component" value="Unassembled WGS sequence"/>
</dbReference>
<proteinExistence type="predicted"/>
<dbReference type="PANTHER" id="PTHR40980:SF4">
    <property type="entry name" value="TONB-DEPENDENT RECEPTOR-LIKE BETA-BARREL DOMAIN-CONTAINING PROTEIN"/>
    <property type="match status" value="1"/>
</dbReference>
<dbReference type="GO" id="GO:0009279">
    <property type="term" value="C:cell outer membrane"/>
    <property type="evidence" value="ECO:0007669"/>
    <property type="project" value="UniProtKB-SubCell"/>
</dbReference>
<dbReference type="RefSeq" id="WP_108114095.1">
    <property type="nucleotide sequence ID" value="NZ_QBKT01000002.1"/>
</dbReference>
<organism evidence="5 6">
    <name type="scientific">Kordia periserrulae</name>
    <dbReference type="NCBI Taxonomy" id="701523"/>
    <lineage>
        <taxon>Bacteria</taxon>
        <taxon>Pseudomonadati</taxon>
        <taxon>Bacteroidota</taxon>
        <taxon>Flavobacteriia</taxon>
        <taxon>Flavobacteriales</taxon>
        <taxon>Flavobacteriaceae</taxon>
        <taxon>Kordia</taxon>
    </lineage>
</organism>
<keyword evidence="3" id="KW-0998">Cell outer membrane</keyword>
<gene>
    <name evidence="5" type="ORF">C8N46_102544</name>
</gene>
<dbReference type="Gene3D" id="2.40.170.20">
    <property type="entry name" value="TonB-dependent receptor, beta-barrel domain"/>
    <property type="match status" value="1"/>
</dbReference>
<dbReference type="EMBL" id="QBKT01000002">
    <property type="protein sequence ID" value="PTX63141.1"/>
    <property type="molecule type" value="Genomic_DNA"/>
</dbReference>
<dbReference type="Pfam" id="PF13715">
    <property type="entry name" value="CarbopepD_reg_2"/>
    <property type="match status" value="1"/>
</dbReference>
<reference evidence="5 6" key="1">
    <citation type="submission" date="2018-04" db="EMBL/GenBank/DDBJ databases">
        <title>Genomic Encyclopedia of Archaeal and Bacterial Type Strains, Phase II (KMG-II): from individual species to whole genera.</title>
        <authorList>
            <person name="Goeker M."/>
        </authorList>
    </citation>
    <scope>NUCLEOTIDE SEQUENCE [LARGE SCALE GENOMIC DNA]</scope>
    <source>
        <strain evidence="5 6">DSM 25731</strain>
    </source>
</reference>
<name>A0A2T6C487_9FLAO</name>
<dbReference type="InterPro" id="IPR036942">
    <property type="entry name" value="Beta-barrel_TonB_sf"/>
</dbReference>
<dbReference type="SUPFAM" id="SSF56935">
    <property type="entry name" value="Porins"/>
    <property type="match status" value="1"/>
</dbReference>
<sequence length="791" mass="91851">MKNKLNLILLLLIFPFVVHSQKKIFGVVKDSLGFVEFANVVLYDTDKKIISGTTTNKNGIFELTTSKVDCELMISYIGYVSLTKKVTIKEDTNIGEIFIFRDKDLIKQVEILVRKPRIIQKVDRIEFNIENSVLTDGSLWNVISKSPGIVTSNNGDIQMFGKNNVLIYIDNKPIRLGGEELMNMLESMRASNISSLEIIDTPPSNYDAQGGGVINIKTKRKNDLGINGSINSQAKFSIFPKFNNGFSLNYLKRKVGIYSTYNYGSGTNNGRKERETNYFQQSDLISIWDENTNIKSRDNTHNFRLVIDLALTKRSSLSFTSYGNIPDSDRRTITNTDILNVSNSSNDFLNTLNNTLSTSENISNSLFYEFKIDKRDRLNIEIENTNYNSKSNEKVITDGSNFFATDDFRSDSKQKINITSAKIDYVNIISASKIEMGIKAAFTDSENNLNYFNINGSAETFDSLRSNDFLYSENTYAAYFSYARNFEKISIKLGLRGEFTETEGDSKTLNQVNEFDYFRLFPTFYITYNLRKRSSLRFAYGRRISRPNFGLLNPFRFYYSPFSFIEGNPFLQPSFTDNFSFTYSYRGKHFFKYYFNYTDNPFTQISFQDGENETYRYFAVNLNNNLSTGLSVFSKIDMKKWWILNLQWNSYYKRNSFISQQNTTINNSNWNLDIFITNNFYVSEKTSLELFTRYLSPKIQGAFELKSRHEVSFGVSHKILQNRARLSIYVGDIFNGSDFNLETRYEDQDQVFFDDRENQFLRFGFSYRFGNSKRNKESQRRDDIQNEKERI</sequence>
<dbReference type="OrthoDB" id="8764943at2"/>
<evidence type="ECO:0000259" key="4">
    <source>
        <dbReference type="Pfam" id="PF14905"/>
    </source>
</evidence>